<comment type="subcellular location">
    <subcellularLocation>
        <location evidence="1">Cell membrane</location>
        <topology evidence="1">Multi-pass membrane protein</topology>
    </subcellularLocation>
</comment>
<evidence type="ECO:0000256" key="4">
    <source>
        <dbReference type="ARBA" id="ARBA00022692"/>
    </source>
</evidence>
<dbReference type="PANTHER" id="PTHR30065">
    <property type="entry name" value="FLAGELLAR BIOSYNTHETIC PROTEIN FLIR"/>
    <property type="match status" value="1"/>
</dbReference>
<comment type="similarity">
    <text evidence="2">Belongs to the FliR/MopE/SpaR family.</text>
</comment>
<evidence type="ECO:0000256" key="2">
    <source>
        <dbReference type="ARBA" id="ARBA00009772"/>
    </source>
</evidence>
<evidence type="ECO:0000256" key="1">
    <source>
        <dbReference type="ARBA" id="ARBA00004651"/>
    </source>
</evidence>
<keyword evidence="5 7" id="KW-1133">Transmembrane helix</keyword>
<accession>A0ABY6DAS0</accession>
<evidence type="ECO:0000256" key="6">
    <source>
        <dbReference type="ARBA" id="ARBA00023136"/>
    </source>
</evidence>
<evidence type="ECO:0000256" key="7">
    <source>
        <dbReference type="SAM" id="Phobius"/>
    </source>
</evidence>
<feature type="transmembrane region" description="Helical" evidence="7">
    <location>
        <begin position="213"/>
        <end position="235"/>
    </location>
</feature>
<protein>
    <submittedName>
        <fullName evidence="8">Flagellar biosynthetic protein FliR</fullName>
    </submittedName>
</protein>
<feature type="transmembrane region" description="Helical" evidence="7">
    <location>
        <begin position="44"/>
        <end position="61"/>
    </location>
</feature>
<organism evidence="8 9">
    <name type="scientific">Roseovarius pelagicus</name>
    <dbReference type="NCBI Taxonomy" id="2980108"/>
    <lineage>
        <taxon>Bacteria</taxon>
        <taxon>Pseudomonadati</taxon>
        <taxon>Pseudomonadota</taxon>
        <taxon>Alphaproteobacteria</taxon>
        <taxon>Rhodobacterales</taxon>
        <taxon>Roseobacteraceae</taxon>
        <taxon>Roseovarius</taxon>
    </lineage>
</organism>
<name>A0ABY6DAS0_9RHOB</name>
<dbReference type="PANTHER" id="PTHR30065:SF8">
    <property type="entry name" value="FLAGELLAR BIOSYNTHETIC PROTEIN FLIR"/>
    <property type="match status" value="1"/>
</dbReference>
<evidence type="ECO:0000313" key="8">
    <source>
        <dbReference type="EMBL" id="UXX82278.1"/>
    </source>
</evidence>
<keyword evidence="4 7" id="KW-0812">Transmembrane</keyword>
<evidence type="ECO:0000256" key="3">
    <source>
        <dbReference type="ARBA" id="ARBA00022475"/>
    </source>
</evidence>
<keyword evidence="8" id="KW-0966">Cell projection</keyword>
<keyword evidence="6 7" id="KW-0472">Membrane</keyword>
<sequence length="257" mass="26759">MSELPAFMALSQEILWLHAVVFLRVGPVMSLFPGFGEQSVSVRIKLALALVFTVIVAPAVGPKINGVFGNGAGFIWLAVSETVIGLIIGIGLRLFLMALQTAGSMAAQATSLSQILGSAGMEPLPAMGHLLVVGGMALAMILDLHVHVAAMVIATYGLFPVGELPEASALSQWGVRQVSGAFALAFRLAAPFVIVSVLYNLTLGIINRAMPQLMVVFVGAPVITAGGLFLLFLLAPMMLGLWMAALEGYVATPFGAG</sequence>
<keyword evidence="8" id="KW-0282">Flagellum</keyword>
<dbReference type="Pfam" id="PF01311">
    <property type="entry name" value="Bac_export_1"/>
    <property type="match status" value="1"/>
</dbReference>
<feature type="transmembrane region" description="Helical" evidence="7">
    <location>
        <begin position="14"/>
        <end position="32"/>
    </location>
</feature>
<evidence type="ECO:0000313" key="9">
    <source>
        <dbReference type="Proteomes" id="UP001064087"/>
    </source>
</evidence>
<feature type="transmembrane region" description="Helical" evidence="7">
    <location>
        <begin position="130"/>
        <end position="159"/>
    </location>
</feature>
<keyword evidence="8" id="KW-0969">Cilium</keyword>
<dbReference type="InterPro" id="IPR002010">
    <property type="entry name" value="T3SS_IM_R"/>
</dbReference>
<dbReference type="Proteomes" id="UP001064087">
    <property type="component" value="Chromosome"/>
</dbReference>
<dbReference type="EMBL" id="CP106738">
    <property type="protein sequence ID" value="UXX82278.1"/>
    <property type="molecule type" value="Genomic_DNA"/>
</dbReference>
<dbReference type="RefSeq" id="WP_263047253.1">
    <property type="nucleotide sequence ID" value="NZ_CP106738.1"/>
</dbReference>
<feature type="transmembrane region" description="Helical" evidence="7">
    <location>
        <begin position="179"/>
        <end position="201"/>
    </location>
</feature>
<dbReference type="PRINTS" id="PR00953">
    <property type="entry name" value="TYPE3IMRPROT"/>
</dbReference>
<proteinExistence type="inferred from homology"/>
<keyword evidence="9" id="KW-1185">Reference proteome</keyword>
<keyword evidence="3" id="KW-1003">Cell membrane</keyword>
<reference evidence="8" key="1">
    <citation type="submission" date="2022-10" db="EMBL/GenBank/DDBJ databases">
        <title>Roseovarius pelagicus sp. nov., isolated from Arctic seawater.</title>
        <authorList>
            <person name="Hong Y.W."/>
            <person name="Hwang C.Y."/>
        </authorList>
    </citation>
    <scope>NUCLEOTIDE SEQUENCE</scope>
    <source>
        <strain evidence="8">HL-MP18</strain>
    </source>
</reference>
<feature type="transmembrane region" description="Helical" evidence="7">
    <location>
        <begin position="73"/>
        <end position="96"/>
    </location>
</feature>
<evidence type="ECO:0000256" key="5">
    <source>
        <dbReference type="ARBA" id="ARBA00022989"/>
    </source>
</evidence>
<gene>
    <name evidence="8" type="ORF">N7U68_14375</name>
</gene>